<dbReference type="Proteomes" id="UP000887566">
    <property type="component" value="Unplaced"/>
</dbReference>
<proteinExistence type="predicted"/>
<accession>A0A914XMB3</accession>
<sequence>MWSGWRALSHPLEYQGDAEQQGGALVVGTGRLSASVQRSVRGGGAACVIQGRTVPIAPVRLHDNDERGLCRHDYDVGRPRRTPSTWPCLLMPDPYQSQLIGRLFIRVPLFQTVEYCTYIAIVRHSITLAYTSFWPALTYRCRPTFFRDF</sequence>
<organism evidence="1 2">
    <name type="scientific">Plectus sambesii</name>
    <dbReference type="NCBI Taxonomy" id="2011161"/>
    <lineage>
        <taxon>Eukaryota</taxon>
        <taxon>Metazoa</taxon>
        <taxon>Ecdysozoa</taxon>
        <taxon>Nematoda</taxon>
        <taxon>Chromadorea</taxon>
        <taxon>Plectida</taxon>
        <taxon>Plectina</taxon>
        <taxon>Plectoidea</taxon>
        <taxon>Plectidae</taxon>
        <taxon>Plectus</taxon>
    </lineage>
</organism>
<keyword evidence="1" id="KW-1185">Reference proteome</keyword>
<dbReference type="WBParaSite" id="PSAMB.scaffold881size39522.g9364.t1">
    <property type="protein sequence ID" value="PSAMB.scaffold881size39522.g9364.t1"/>
    <property type="gene ID" value="PSAMB.scaffold881size39522.g9364"/>
</dbReference>
<evidence type="ECO:0000313" key="2">
    <source>
        <dbReference type="WBParaSite" id="PSAMB.scaffold881size39522.g9364.t1"/>
    </source>
</evidence>
<evidence type="ECO:0000313" key="1">
    <source>
        <dbReference type="Proteomes" id="UP000887566"/>
    </source>
</evidence>
<protein>
    <submittedName>
        <fullName evidence="2">Uncharacterized protein</fullName>
    </submittedName>
</protein>
<reference evidence="2" key="1">
    <citation type="submission" date="2022-11" db="UniProtKB">
        <authorList>
            <consortium name="WormBaseParasite"/>
        </authorList>
    </citation>
    <scope>IDENTIFICATION</scope>
</reference>
<dbReference type="AlphaFoldDB" id="A0A914XMB3"/>
<name>A0A914XMB3_9BILA</name>